<evidence type="ECO:0000313" key="7">
    <source>
        <dbReference type="Proteomes" id="UP000271098"/>
    </source>
</evidence>
<keyword evidence="1" id="KW-0479">Metal-binding</keyword>
<feature type="region of interest" description="Disordered" evidence="4">
    <location>
        <begin position="20"/>
        <end position="48"/>
    </location>
</feature>
<dbReference type="PANTHER" id="PTHR22619:SF1">
    <property type="entry name" value="ZINC FINGER SWIM DOMAIN-CONTAINING PROTEIN 8"/>
    <property type="match status" value="1"/>
</dbReference>
<dbReference type="InterPro" id="IPR048370">
    <property type="entry name" value="ZSWIM4-8_C"/>
</dbReference>
<reference evidence="8" key="1">
    <citation type="submission" date="2016-06" db="UniProtKB">
        <authorList>
            <consortium name="WormBaseParasite"/>
        </authorList>
    </citation>
    <scope>IDENTIFICATION</scope>
</reference>
<evidence type="ECO:0000313" key="6">
    <source>
        <dbReference type="EMBL" id="VDN18706.1"/>
    </source>
</evidence>
<dbReference type="GO" id="GO:0008270">
    <property type="term" value="F:zinc ion binding"/>
    <property type="evidence" value="ECO:0007669"/>
    <property type="project" value="UniProtKB-KW"/>
</dbReference>
<evidence type="ECO:0000313" key="8">
    <source>
        <dbReference type="WBParaSite" id="GPUH_0001139901-mRNA-1"/>
    </source>
</evidence>
<proteinExistence type="predicted"/>
<keyword evidence="3" id="KW-0862">Zinc</keyword>
<keyword evidence="7" id="KW-1185">Reference proteome</keyword>
<accession>A0A183DRP4</accession>
<dbReference type="Pfam" id="PF21055">
    <property type="entry name" value="ZSWIM4-8_C"/>
    <property type="match status" value="1"/>
</dbReference>
<dbReference type="PANTHER" id="PTHR22619">
    <property type="entry name" value="ZINC FINGER SWIM DOMAIN CONTAINING PROTEIN 4, 5, 6"/>
    <property type="match status" value="1"/>
</dbReference>
<dbReference type="WBParaSite" id="GPUH_0001139901-mRNA-1">
    <property type="protein sequence ID" value="GPUH_0001139901-mRNA-1"/>
    <property type="gene ID" value="GPUH_0001139901"/>
</dbReference>
<feature type="domain" description="ZSWIM4-8 C-terminal" evidence="5">
    <location>
        <begin position="646"/>
        <end position="750"/>
    </location>
</feature>
<dbReference type="OrthoDB" id="10013584at2759"/>
<dbReference type="AlphaFoldDB" id="A0A183DRP4"/>
<sequence>MSKEEVAQLAANFTRLSHEPLLDDPSPVTFNSRRRSSNGSNSCDESTNSGIPRLFSRDMLHVRFWKTIRLFMCFVLQRLHKARIVPILYVYVRMYESRSVSTGTSSSPSPARRLSNTLVVESTSAYEPSATTSHAAEQNNAFYRHNSGLKRMFIRGSSRSERYYRRRAIPNLPNQASEGQAHCMMELAKRLLIEAGGSQNTVIFNASQSIGSQTNTQRNGPHRQLHVCSFLIGLYALGLNNLLSASWQTRTYSTNVSWIHGQAIEIDNNQTLLLLHLGSSAIKIVERVWEAHLTPTEVAALADKASQSRDPCMVEAAAKLALSVLPKAYALTAAESQKALHQCKEQSSEMLERACRAVEQAAEKDGVYPEVLFKVARHWFDLFVESEAASSSQAAFQNSFPPQQPSFPVAIPQLNNDVLQSQTHQNFYPATNAQAVQLPVQCRPPHAPYMNFLPPPPHAQQFGPQLPPLYSPPIPCAQPQAGIQYSARGPLPIAAISMVPPPNHGPLRQQPNTIFPPPVVGPTPSRALHISHSAPNLSPMQAVQAFSRRNQPLCILQQDQQQQQQQQPVQLGPGIAPYQFPSVAEHCAQPAALNVSALRHPPPPASLMLCPPVTYFGQPVASQPPLNIPLPSPSASIVGDPRMAKLVHAHRVGMIAMETMGNRNSDDNPYAEDVRWLFTVATRLGVVFTLSFCEVAARSVASPFVLFSLAVESTKVRTILMQHGFAPPTADLMQHCIEMFYAAASSKLSHPRFVPSDVEEVRTILMQHGFAPPTADLMQHCIEMFYAAASSKLSHPRFVPSDVEEVIQLIKTAKEAFGWIPGPGKLMFEDFMRHGSKLSGGWMSLALADIWVGLLPDASTSHSVFIVNKAVNKALIQCE</sequence>
<keyword evidence="2" id="KW-0863">Zinc-finger</keyword>
<name>A0A183DRP4_9BILA</name>
<organism evidence="8">
    <name type="scientific">Gongylonema pulchrum</name>
    <dbReference type="NCBI Taxonomy" id="637853"/>
    <lineage>
        <taxon>Eukaryota</taxon>
        <taxon>Metazoa</taxon>
        <taxon>Ecdysozoa</taxon>
        <taxon>Nematoda</taxon>
        <taxon>Chromadorea</taxon>
        <taxon>Rhabditida</taxon>
        <taxon>Spirurina</taxon>
        <taxon>Spiruromorpha</taxon>
        <taxon>Spiruroidea</taxon>
        <taxon>Gongylonematidae</taxon>
        <taxon>Gongylonema</taxon>
    </lineage>
</organism>
<evidence type="ECO:0000259" key="5">
    <source>
        <dbReference type="Pfam" id="PF21055"/>
    </source>
</evidence>
<gene>
    <name evidence="6" type="ORF">GPUH_LOCUS11385</name>
</gene>
<dbReference type="Proteomes" id="UP000271098">
    <property type="component" value="Unassembled WGS sequence"/>
</dbReference>
<evidence type="ECO:0000256" key="3">
    <source>
        <dbReference type="ARBA" id="ARBA00022833"/>
    </source>
</evidence>
<reference evidence="6 7" key="2">
    <citation type="submission" date="2018-11" db="EMBL/GenBank/DDBJ databases">
        <authorList>
            <consortium name="Pathogen Informatics"/>
        </authorList>
    </citation>
    <scope>NUCLEOTIDE SEQUENCE [LARGE SCALE GENOMIC DNA]</scope>
</reference>
<evidence type="ECO:0000256" key="4">
    <source>
        <dbReference type="SAM" id="MobiDB-lite"/>
    </source>
</evidence>
<evidence type="ECO:0000256" key="2">
    <source>
        <dbReference type="ARBA" id="ARBA00022771"/>
    </source>
</evidence>
<protein>
    <submittedName>
        <fullName evidence="8">Fungal_trans domain-containing protein</fullName>
    </submittedName>
</protein>
<evidence type="ECO:0000256" key="1">
    <source>
        <dbReference type="ARBA" id="ARBA00022723"/>
    </source>
</evidence>
<dbReference type="GO" id="GO:0031462">
    <property type="term" value="C:Cul2-RING ubiquitin ligase complex"/>
    <property type="evidence" value="ECO:0007669"/>
    <property type="project" value="TreeGrafter"/>
</dbReference>
<dbReference type="EMBL" id="UYRT01078522">
    <property type="protein sequence ID" value="VDN18706.1"/>
    <property type="molecule type" value="Genomic_DNA"/>
</dbReference>